<gene>
    <name evidence="1" type="ORF">GU926_09385</name>
</gene>
<dbReference type="KEGG" id="nib:GU926_09385"/>
<sequence length="340" mass="40027">MSYTFKNTEINNEKASVFETKSLLYLIGKSDSKKDIEYITFDCFNDVSGIDKKGNNIWDIQSKNEANLNPKKIGQYFFTLFDNSISKLNFKEYIFFCRQLKDDYKINKSIRAFGFANFETKTKNRIKKGLIEEVARVKGISVDYSSEIETFLDNVLIVEDDIAEQEYLKLITKFKNKSLKTDDFYLSVFKELRDIQSSKKNSLIENQTISNILDVISFNRHLKILEIDTFVICRIIGVEVFKYKSIPFEFFEYVKDLPRDDREDLIQECNANLSRCLFNKMSNYEFWKICEGIINYLNSSFTKDVEDIYVVNFSSYKPKYSYLNELTIKYLISLIIEGLK</sequence>
<accession>A0A6P1NV92</accession>
<evidence type="ECO:0000313" key="2">
    <source>
        <dbReference type="Proteomes" id="UP000464214"/>
    </source>
</evidence>
<dbReference type="EMBL" id="CP047897">
    <property type="protein sequence ID" value="QHL87637.1"/>
    <property type="molecule type" value="Genomic_DNA"/>
</dbReference>
<organism evidence="1 2">
    <name type="scientific">Nibribacter ruber</name>
    <dbReference type="NCBI Taxonomy" id="2698458"/>
    <lineage>
        <taxon>Bacteria</taxon>
        <taxon>Pseudomonadati</taxon>
        <taxon>Bacteroidota</taxon>
        <taxon>Cytophagia</taxon>
        <taxon>Cytophagales</taxon>
        <taxon>Hymenobacteraceae</taxon>
        <taxon>Nibribacter</taxon>
    </lineage>
</organism>
<protein>
    <recommendedName>
        <fullName evidence="3">DUF4297 domain-containing protein</fullName>
    </recommendedName>
</protein>
<evidence type="ECO:0000313" key="1">
    <source>
        <dbReference type="EMBL" id="QHL87637.1"/>
    </source>
</evidence>
<dbReference type="RefSeq" id="WP_160691225.1">
    <property type="nucleotide sequence ID" value="NZ_CP047897.1"/>
</dbReference>
<dbReference type="Proteomes" id="UP000464214">
    <property type="component" value="Chromosome"/>
</dbReference>
<keyword evidence="2" id="KW-1185">Reference proteome</keyword>
<proteinExistence type="predicted"/>
<evidence type="ECO:0008006" key="3">
    <source>
        <dbReference type="Google" id="ProtNLM"/>
    </source>
</evidence>
<name>A0A6P1NV92_9BACT</name>
<dbReference type="AlphaFoldDB" id="A0A6P1NV92"/>
<reference evidence="1 2" key="1">
    <citation type="submission" date="2020-01" db="EMBL/GenBank/DDBJ databases">
        <authorList>
            <person name="Kim M."/>
        </authorList>
    </citation>
    <scope>NUCLEOTIDE SEQUENCE [LARGE SCALE GENOMIC DNA]</scope>
    <source>
        <strain evidence="1 2">BT10</strain>
    </source>
</reference>